<keyword evidence="1" id="KW-0378">Hydrolase</keyword>
<dbReference type="PANTHER" id="PTHR30337">
    <property type="entry name" value="COMPONENT OF ATP-DEPENDENT DSDNA EXONUCLEASE"/>
    <property type="match status" value="1"/>
</dbReference>
<dbReference type="CDD" id="cd00840">
    <property type="entry name" value="MPP_Mre11_N"/>
    <property type="match status" value="1"/>
</dbReference>
<dbReference type="Gene3D" id="3.60.21.10">
    <property type="match status" value="1"/>
</dbReference>
<gene>
    <name evidence="3" type="ORF">FG382_20220</name>
</gene>
<keyword evidence="3" id="KW-0269">Exonuclease</keyword>
<sequence>MTEIRFLHIADLHLDSPFKGISSIPQSKWKDIRESTFNAFTNIIDYALENKPDFVLIVGDIYDGENRSLRAQALFQKGMDSLQSVGIPVLICYGNHDHLSGSWVRFQLPDNVQVFEGEVETKTLTIKGQEIYISGFSYKERHVLEGMHRHYPTAKGNHIHIGMLHGSVEGNVEHDVYAPFQKHELLEKGYDYWALGHIHKRQTLHSDPPIVYPGNTQSRHKNEKGVKGFYEVTLTKHHAVLQFIPSSAFLYDVVEVSCEGIVHANELIKHIELTLDHYRKANGNALIELILIDISEETKELIQGSSKEEWLLLLQESLEMESPFIIVKDLHIAQPKKDRKELNMLLERMNEWDSSAWKHVLKDLYRHPKGSRYLPPIDDLFLNETLQEAEQLLSKVGTKVDKQ</sequence>
<evidence type="ECO:0000313" key="3">
    <source>
        <dbReference type="EMBL" id="TQR09125.1"/>
    </source>
</evidence>
<dbReference type="PIRSF" id="PIRSF033091">
    <property type="entry name" value="Pesterase_YhaO"/>
    <property type="match status" value="1"/>
</dbReference>
<name>A0A544SV94_9BACI</name>
<dbReference type="RefSeq" id="WP_142540658.1">
    <property type="nucleotide sequence ID" value="NZ_BMIE01000011.1"/>
</dbReference>
<feature type="domain" description="Calcineurin-like phosphoesterase" evidence="2">
    <location>
        <begin position="4"/>
        <end position="200"/>
    </location>
</feature>
<dbReference type="AlphaFoldDB" id="A0A544SV94"/>
<dbReference type="GO" id="GO:0004527">
    <property type="term" value="F:exonuclease activity"/>
    <property type="evidence" value="ECO:0007669"/>
    <property type="project" value="UniProtKB-KW"/>
</dbReference>
<dbReference type="InterPro" id="IPR041796">
    <property type="entry name" value="Mre11_N"/>
</dbReference>
<dbReference type="OrthoDB" id="9773856at2"/>
<dbReference type="Pfam" id="PF00149">
    <property type="entry name" value="Metallophos"/>
    <property type="match status" value="1"/>
</dbReference>
<evidence type="ECO:0000259" key="2">
    <source>
        <dbReference type="Pfam" id="PF00149"/>
    </source>
</evidence>
<dbReference type="Proteomes" id="UP000317316">
    <property type="component" value="Unassembled WGS sequence"/>
</dbReference>
<dbReference type="InterPro" id="IPR014576">
    <property type="entry name" value="Pesterase_YhaO"/>
</dbReference>
<proteinExistence type="predicted"/>
<dbReference type="InterPro" id="IPR050535">
    <property type="entry name" value="DNA_Repair-Maintenance_Comp"/>
</dbReference>
<dbReference type="InterPro" id="IPR029052">
    <property type="entry name" value="Metallo-depent_PP-like"/>
</dbReference>
<organism evidence="3 4">
    <name type="scientific">Psychrobacillus lasiicapitis</name>
    <dbReference type="NCBI Taxonomy" id="1636719"/>
    <lineage>
        <taxon>Bacteria</taxon>
        <taxon>Bacillati</taxon>
        <taxon>Bacillota</taxon>
        <taxon>Bacilli</taxon>
        <taxon>Bacillales</taxon>
        <taxon>Bacillaceae</taxon>
        <taxon>Psychrobacillus</taxon>
    </lineage>
</organism>
<evidence type="ECO:0000313" key="4">
    <source>
        <dbReference type="Proteomes" id="UP000317316"/>
    </source>
</evidence>
<dbReference type="EMBL" id="VDGH01000014">
    <property type="protein sequence ID" value="TQR09125.1"/>
    <property type="molecule type" value="Genomic_DNA"/>
</dbReference>
<accession>A0A544SV94</accession>
<protein>
    <submittedName>
        <fullName evidence="3">DNA repair exonuclease</fullName>
    </submittedName>
</protein>
<keyword evidence="3" id="KW-0540">Nuclease</keyword>
<evidence type="ECO:0000256" key="1">
    <source>
        <dbReference type="ARBA" id="ARBA00022801"/>
    </source>
</evidence>
<dbReference type="PANTHER" id="PTHR30337:SF7">
    <property type="entry name" value="PHOSPHOESTERASE"/>
    <property type="match status" value="1"/>
</dbReference>
<keyword evidence="4" id="KW-1185">Reference proteome</keyword>
<dbReference type="InterPro" id="IPR004843">
    <property type="entry name" value="Calcineurin-like_PHP"/>
</dbReference>
<comment type="caution">
    <text evidence="3">The sequence shown here is derived from an EMBL/GenBank/DDBJ whole genome shotgun (WGS) entry which is preliminary data.</text>
</comment>
<dbReference type="SUPFAM" id="SSF56300">
    <property type="entry name" value="Metallo-dependent phosphatases"/>
    <property type="match status" value="1"/>
</dbReference>
<reference evidence="3 4" key="1">
    <citation type="submission" date="2019-05" db="EMBL/GenBank/DDBJ databases">
        <title>Psychrobacillus vulpis sp. nov., a new species isolated from feces of a red fox that inhabits in The Tablas de Daimiel Natural Park, Albacete, Spain.</title>
        <authorList>
            <person name="Rodriguez M."/>
            <person name="Reina J.C."/>
            <person name="Bejar V."/>
            <person name="Llamas I."/>
        </authorList>
    </citation>
    <scope>NUCLEOTIDE SEQUENCE [LARGE SCALE GENOMIC DNA]</scope>
    <source>
        <strain evidence="3 4">NEAU-3TGS17</strain>
    </source>
</reference>